<feature type="transmembrane region" description="Helical" evidence="2">
    <location>
        <begin position="172"/>
        <end position="191"/>
    </location>
</feature>
<proteinExistence type="predicted"/>
<organism evidence="4 5">
    <name type="scientific">Mycolicibacterium sphagni</name>
    <dbReference type="NCBI Taxonomy" id="1786"/>
    <lineage>
        <taxon>Bacteria</taxon>
        <taxon>Bacillati</taxon>
        <taxon>Actinomycetota</taxon>
        <taxon>Actinomycetes</taxon>
        <taxon>Mycobacteriales</taxon>
        <taxon>Mycobacteriaceae</taxon>
        <taxon>Mycolicibacterium</taxon>
    </lineage>
</organism>
<evidence type="ECO:0000313" key="5">
    <source>
        <dbReference type="Proteomes" id="UP000216063"/>
    </source>
</evidence>
<keyword evidence="4" id="KW-0012">Acyltransferase</keyword>
<evidence type="ECO:0000259" key="3">
    <source>
        <dbReference type="Pfam" id="PF01757"/>
    </source>
</evidence>
<gene>
    <name evidence="4" type="ORF">CG716_26705</name>
</gene>
<protein>
    <submittedName>
        <fullName evidence="4">Acyltransferase</fullName>
    </submittedName>
</protein>
<dbReference type="Pfam" id="PF01757">
    <property type="entry name" value="Acyl_transf_3"/>
    <property type="match status" value="1"/>
</dbReference>
<keyword evidence="5" id="KW-1185">Reference proteome</keyword>
<dbReference type="PANTHER" id="PTHR23028">
    <property type="entry name" value="ACETYLTRANSFERASE"/>
    <property type="match status" value="1"/>
</dbReference>
<feature type="compositionally biased region" description="Low complexity" evidence="1">
    <location>
        <begin position="383"/>
        <end position="407"/>
    </location>
</feature>
<feature type="transmembrane region" description="Helical" evidence="2">
    <location>
        <begin position="237"/>
        <end position="257"/>
    </location>
</feature>
<comment type="caution">
    <text evidence="4">The sequence shown here is derived from an EMBL/GenBank/DDBJ whole genome shotgun (WGS) entry which is preliminary data.</text>
</comment>
<keyword evidence="4" id="KW-0808">Transferase</keyword>
<dbReference type="OrthoDB" id="9796461at2"/>
<dbReference type="InterPro" id="IPR050879">
    <property type="entry name" value="Acyltransferase_3"/>
</dbReference>
<dbReference type="RefSeq" id="WP_094484159.1">
    <property type="nucleotide sequence ID" value="NZ_NOZR01000033.1"/>
</dbReference>
<dbReference type="PANTHER" id="PTHR23028:SF53">
    <property type="entry name" value="ACYL_TRANSF_3 DOMAIN-CONTAINING PROTEIN"/>
    <property type="match status" value="1"/>
</dbReference>
<feature type="transmembrane region" description="Helical" evidence="2">
    <location>
        <begin position="198"/>
        <end position="217"/>
    </location>
</feature>
<feature type="domain" description="Acyltransferase 3" evidence="3">
    <location>
        <begin position="30"/>
        <end position="358"/>
    </location>
</feature>
<dbReference type="InterPro" id="IPR002656">
    <property type="entry name" value="Acyl_transf_3_dom"/>
</dbReference>
<feature type="transmembrane region" description="Helical" evidence="2">
    <location>
        <begin position="31"/>
        <end position="49"/>
    </location>
</feature>
<keyword evidence="2" id="KW-0472">Membrane</keyword>
<evidence type="ECO:0000256" key="1">
    <source>
        <dbReference type="SAM" id="MobiDB-lite"/>
    </source>
</evidence>
<feature type="transmembrane region" description="Helical" evidence="2">
    <location>
        <begin position="318"/>
        <end position="338"/>
    </location>
</feature>
<dbReference type="AlphaFoldDB" id="A0A255DDL0"/>
<accession>A0A255DDL0</accession>
<feature type="transmembrane region" description="Helical" evidence="2">
    <location>
        <begin position="106"/>
        <end position="124"/>
    </location>
</feature>
<dbReference type="Proteomes" id="UP000216063">
    <property type="component" value="Unassembled WGS sequence"/>
</dbReference>
<evidence type="ECO:0000313" key="4">
    <source>
        <dbReference type="EMBL" id="OYN75032.1"/>
    </source>
</evidence>
<dbReference type="GO" id="GO:0000271">
    <property type="term" value="P:polysaccharide biosynthetic process"/>
    <property type="evidence" value="ECO:0007669"/>
    <property type="project" value="TreeGrafter"/>
</dbReference>
<feature type="transmembrane region" description="Helical" evidence="2">
    <location>
        <begin position="69"/>
        <end position="86"/>
    </location>
</feature>
<dbReference type="GO" id="GO:0016020">
    <property type="term" value="C:membrane"/>
    <property type="evidence" value="ECO:0007669"/>
    <property type="project" value="TreeGrafter"/>
</dbReference>
<dbReference type="EMBL" id="NOZR01000033">
    <property type="protein sequence ID" value="OYN75032.1"/>
    <property type="molecule type" value="Genomic_DNA"/>
</dbReference>
<feature type="region of interest" description="Disordered" evidence="1">
    <location>
        <begin position="379"/>
        <end position="407"/>
    </location>
</feature>
<keyword evidence="2" id="KW-0812">Transmembrane</keyword>
<reference evidence="4 5" key="1">
    <citation type="submission" date="2017-07" db="EMBL/GenBank/DDBJ databases">
        <title>The new phylogeny of genus Mycobacterium.</title>
        <authorList>
            <person name="Tortoli E."/>
            <person name="Trovato A."/>
            <person name="Cirillo D.M."/>
        </authorList>
    </citation>
    <scope>NUCLEOTIDE SEQUENCE [LARGE SCALE GENOMIC DNA]</scope>
    <source>
        <strain evidence="4 5">ATCC 33027</strain>
    </source>
</reference>
<dbReference type="GO" id="GO:0016747">
    <property type="term" value="F:acyltransferase activity, transferring groups other than amino-acyl groups"/>
    <property type="evidence" value="ECO:0007669"/>
    <property type="project" value="InterPro"/>
</dbReference>
<name>A0A255DDL0_9MYCO</name>
<feature type="transmembrane region" description="Helical" evidence="2">
    <location>
        <begin position="289"/>
        <end position="306"/>
    </location>
</feature>
<feature type="transmembrane region" description="Helical" evidence="2">
    <location>
        <begin position="344"/>
        <end position="363"/>
    </location>
</feature>
<keyword evidence="2" id="KW-1133">Transmembrane helix</keyword>
<evidence type="ECO:0000256" key="2">
    <source>
        <dbReference type="SAM" id="Phobius"/>
    </source>
</evidence>
<feature type="transmembrane region" description="Helical" evidence="2">
    <location>
        <begin position="264"/>
        <end position="283"/>
    </location>
</feature>
<sequence>MTAEPKSAADSAPVVPRGGSLESAFDPRRNALNACRLVMATGVIVYHSWLLTGRHLSFAPAHQLLRDVWVDGFFTISGFLITWSWFRHPRVRQYFVARGLRILPGLWFCLIVTAFVIAPIGVAIQGGSAGKLLLSPAPFEYVVGNSAVMLTQQGVGATPSGIPVPGVWNGSLWTLIWEVLCYIAVAVFGAVGLLRRRWFIPTLFALTLLWSIRLPAWSVFADLAESQQKMDAATATLFVQAIVARFALMFLAGALIYQFRNVIPARWSLVVLSVAIVLVSSFLPNYRVLAALPLAYAVIVTGALIHNRRFRLRTDLSYGVYVYAWPIQQLLVICGLAVLSPVVFAIVATAVTVPLAAVSWFVVEKPAIALKSRFERRKATAQESGAGSTPPAAPAPTAAPRTTETPR</sequence>